<keyword evidence="2 5" id="KW-0863">Zinc-finger</keyword>
<sequence>MSTCEACGKTERHGVTLHRFPPEEEQLQLWISSMRTAAGWRPSESARLCSDHFTSDFFQTSGHLYSFAVPSVFQSTEETSVTRPETSEHKLCDGCEKQLHLIEKSYKLKLLSAQLKLKKYEKQLSEHSHKMTKLERRVVVLQTAVKIMKMKKLMSTPKRSESSSNTTGL</sequence>
<organism evidence="8 9">
    <name type="scientific">Ameiurus melas</name>
    <name type="common">Black bullhead</name>
    <name type="synonym">Silurus melas</name>
    <dbReference type="NCBI Taxonomy" id="219545"/>
    <lineage>
        <taxon>Eukaryota</taxon>
        <taxon>Metazoa</taxon>
        <taxon>Chordata</taxon>
        <taxon>Craniata</taxon>
        <taxon>Vertebrata</taxon>
        <taxon>Euteleostomi</taxon>
        <taxon>Actinopterygii</taxon>
        <taxon>Neopterygii</taxon>
        <taxon>Teleostei</taxon>
        <taxon>Ostariophysi</taxon>
        <taxon>Siluriformes</taxon>
        <taxon>Ictaluridae</taxon>
        <taxon>Ameiurus</taxon>
    </lineage>
</organism>
<dbReference type="SMART" id="SM00692">
    <property type="entry name" value="DM3"/>
    <property type="match status" value="1"/>
</dbReference>
<dbReference type="Pfam" id="PF05485">
    <property type="entry name" value="THAP"/>
    <property type="match status" value="1"/>
</dbReference>
<keyword evidence="6" id="KW-0175">Coiled coil</keyword>
<keyword evidence="9" id="KW-1185">Reference proteome</keyword>
<evidence type="ECO:0000256" key="1">
    <source>
        <dbReference type="ARBA" id="ARBA00022723"/>
    </source>
</evidence>
<dbReference type="AlphaFoldDB" id="A0A7J6A7W4"/>
<keyword evidence="4 5" id="KW-0238">DNA-binding</keyword>
<evidence type="ECO:0000259" key="7">
    <source>
        <dbReference type="PROSITE" id="PS50950"/>
    </source>
</evidence>
<name>A0A7J6A7W4_AMEME</name>
<dbReference type="PANTHER" id="PTHR46927">
    <property type="entry name" value="AGAP005574-PA"/>
    <property type="match status" value="1"/>
</dbReference>
<feature type="domain" description="THAP-type" evidence="7">
    <location>
        <begin position="1"/>
        <end position="73"/>
    </location>
</feature>
<dbReference type="GO" id="GO:0003677">
    <property type="term" value="F:DNA binding"/>
    <property type="evidence" value="ECO:0007669"/>
    <property type="project" value="UniProtKB-UniRule"/>
</dbReference>
<dbReference type="SMART" id="SM00980">
    <property type="entry name" value="THAP"/>
    <property type="match status" value="1"/>
</dbReference>
<protein>
    <recommendedName>
        <fullName evidence="7">THAP-type domain-containing protein</fullName>
    </recommendedName>
</protein>
<dbReference type="Proteomes" id="UP000593565">
    <property type="component" value="Unassembled WGS sequence"/>
</dbReference>
<keyword evidence="1" id="KW-0479">Metal-binding</keyword>
<proteinExistence type="predicted"/>
<dbReference type="PANTHER" id="PTHR46927:SF3">
    <property type="entry name" value="THAP-TYPE DOMAIN-CONTAINING PROTEIN"/>
    <property type="match status" value="1"/>
</dbReference>
<dbReference type="GO" id="GO:0008270">
    <property type="term" value="F:zinc ion binding"/>
    <property type="evidence" value="ECO:0007669"/>
    <property type="project" value="UniProtKB-KW"/>
</dbReference>
<feature type="coiled-coil region" evidence="6">
    <location>
        <begin position="103"/>
        <end position="137"/>
    </location>
</feature>
<dbReference type="Gene3D" id="6.20.210.20">
    <property type="entry name" value="THAP domain"/>
    <property type="match status" value="1"/>
</dbReference>
<dbReference type="InterPro" id="IPR038441">
    <property type="entry name" value="THAP_Znf_sf"/>
</dbReference>
<accession>A0A7J6A7W4</accession>
<gene>
    <name evidence="8" type="ORF">AMELA_G00209040</name>
</gene>
<evidence type="ECO:0000256" key="3">
    <source>
        <dbReference type="ARBA" id="ARBA00022833"/>
    </source>
</evidence>
<dbReference type="InterPro" id="IPR052224">
    <property type="entry name" value="THAP_domain_protein"/>
</dbReference>
<evidence type="ECO:0000256" key="2">
    <source>
        <dbReference type="ARBA" id="ARBA00022771"/>
    </source>
</evidence>
<keyword evidence="3" id="KW-0862">Zinc</keyword>
<dbReference type="EMBL" id="JAAGNN010000018">
    <property type="protein sequence ID" value="KAF4077528.1"/>
    <property type="molecule type" value="Genomic_DNA"/>
</dbReference>
<evidence type="ECO:0000313" key="8">
    <source>
        <dbReference type="EMBL" id="KAF4077528.1"/>
    </source>
</evidence>
<reference evidence="8 9" key="1">
    <citation type="submission" date="2020-02" db="EMBL/GenBank/DDBJ databases">
        <title>A chromosome-scale genome assembly of the black bullhead catfish (Ameiurus melas).</title>
        <authorList>
            <person name="Wen M."/>
            <person name="Zham M."/>
            <person name="Cabau C."/>
            <person name="Klopp C."/>
            <person name="Donnadieu C."/>
            <person name="Roques C."/>
            <person name="Bouchez O."/>
            <person name="Lampietro C."/>
            <person name="Jouanno E."/>
            <person name="Herpin A."/>
            <person name="Louis A."/>
            <person name="Berthelot C."/>
            <person name="Parey E."/>
            <person name="Roest-Crollius H."/>
            <person name="Braasch I."/>
            <person name="Postlethwait J."/>
            <person name="Robinson-Rechavi M."/>
            <person name="Echchiki A."/>
            <person name="Begum T."/>
            <person name="Montfort J."/>
            <person name="Schartl M."/>
            <person name="Bobe J."/>
            <person name="Guiguen Y."/>
        </authorList>
    </citation>
    <scope>NUCLEOTIDE SEQUENCE [LARGE SCALE GENOMIC DNA]</scope>
    <source>
        <strain evidence="8">M_S1</strain>
        <tissue evidence="8">Blood</tissue>
    </source>
</reference>
<dbReference type="InterPro" id="IPR006612">
    <property type="entry name" value="THAP_Znf"/>
</dbReference>
<comment type="caution">
    <text evidence="8">The sequence shown here is derived from an EMBL/GenBank/DDBJ whole genome shotgun (WGS) entry which is preliminary data.</text>
</comment>
<evidence type="ECO:0000256" key="6">
    <source>
        <dbReference type="SAM" id="Coils"/>
    </source>
</evidence>
<evidence type="ECO:0000256" key="5">
    <source>
        <dbReference type="PROSITE-ProRule" id="PRU00309"/>
    </source>
</evidence>
<dbReference type="PROSITE" id="PS50950">
    <property type="entry name" value="ZF_THAP"/>
    <property type="match status" value="1"/>
</dbReference>
<evidence type="ECO:0000256" key="4">
    <source>
        <dbReference type="ARBA" id="ARBA00023125"/>
    </source>
</evidence>
<evidence type="ECO:0000313" key="9">
    <source>
        <dbReference type="Proteomes" id="UP000593565"/>
    </source>
</evidence>
<dbReference type="SUPFAM" id="SSF57716">
    <property type="entry name" value="Glucocorticoid receptor-like (DNA-binding domain)"/>
    <property type="match status" value="1"/>
</dbReference>